<evidence type="ECO:0000256" key="1">
    <source>
        <dbReference type="SAM" id="SignalP"/>
    </source>
</evidence>
<dbReference type="RefSeq" id="WP_380005352.1">
    <property type="nucleotide sequence ID" value="NZ_JBHLYR010000010.1"/>
</dbReference>
<evidence type="ECO:0000313" key="2">
    <source>
        <dbReference type="EMBL" id="MFB9990922.1"/>
    </source>
</evidence>
<evidence type="ECO:0008006" key="4">
    <source>
        <dbReference type="Google" id="ProtNLM"/>
    </source>
</evidence>
<name>A0ABV6AV87_9DEIO</name>
<sequence length="319" mass="34384">MKRFIPLCLTLLLGAAAAQTSAEQTLRRSFVQTVAPKLDGTSGLNLEGLSSLVTAWVQDVRRAGITTLEQEVEQSVAAVERFVHREAERVTARCTPGTGADWGWAALDTFSFSLKPGLVGDFAPLHSALQRCLSFEVVLRSEMKLQHPDMDVVITTGTEAVVPVVIDLRTREGTGQAPLGLTHTDWAFTNGCAAQITPTGGLLRVEALGLLPGTKGGPFALQFTEYSFRYKLTGPQQHVVAVCPPGAAEVPGAAEFTWALPFRLAHQSEYIPAGHYLPPLGSHEAPLGPVLNQWSWRQNVPGMPGASEFTTLKVMHAPR</sequence>
<proteinExistence type="predicted"/>
<reference evidence="2 3" key="1">
    <citation type="submission" date="2024-09" db="EMBL/GenBank/DDBJ databases">
        <authorList>
            <person name="Sun Q."/>
            <person name="Mori K."/>
        </authorList>
    </citation>
    <scope>NUCLEOTIDE SEQUENCE [LARGE SCALE GENOMIC DNA]</scope>
    <source>
        <strain evidence="2 3">JCM 13503</strain>
    </source>
</reference>
<comment type="caution">
    <text evidence="2">The sequence shown here is derived from an EMBL/GenBank/DDBJ whole genome shotgun (WGS) entry which is preliminary data.</text>
</comment>
<keyword evidence="3" id="KW-1185">Reference proteome</keyword>
<dbReference type="Proteomes" id="UP001589733">
    <property type="component" value="Unassembled WGS sequence"/>
</dbReference>
<feature type="signal peptide" evidence="1">
    <location>
        <begin position="1"/>
        <end position="22"/>
    </location>
</feature>
<keyword evidence="1" id="KW-0732">Signal</keyword>
<evidence type="ECO:0000313" key="3">
    <source>
        <dbReference type="Proteomes" id="UP001589733"/>
    </source>
</evidence>
<accession>A0ABV6AV87</accession>
<feature type="chain" id="PRO_5046319405" description="Secreted protein" evidence="1">
    <location>
        <begin position="23"/>
        <end position="319"/>
    </location>
</feature>
<gene>
    <name evidence="2" type="ORF">ACFFLM_02855</name>
</gene>
<protein>
    <recommendedName>
        <fullName evidence="4">Secreted protein</fullName>
    </recommendedName>
</protein>
<dbReference type="EMBL" id="JBHLYR010000010">
    <property type="protein sequence ID" value="MFB9990922.1"/>
    <property type="molecule type" value="Genomic_DNA"/>
</dbReference>
<organism evidence="2 3">
    <name type="scientific">Deinococcus oregonensis</name>
    <dbReference type="NCBI Taxonomy" id="1805970"/>
    <lineage>
        <taxon>Bacteria</taxon>
        <taxon>Thermotogati</taxon>
        <taxon>Deinococcota</taxon>
        <taxon>Deinococci</taxon>
        <taxon>Deinococcales</taxon>
        <taxon>Deinococcaceae</taxon>
        <taxon>Deinococcus</taxon>
    </lineage>
</organism>